<dbReference type="Gene3D" id="3.30.2170.10">
    <property type="entry name" value="archaeoglobus fulgidus dsm 4304 superfamily"/>
    <property type="match status" value="1"/>
</dbReference>
<evidence type="ECO:0000313" key="7">
    <source>
        <dbReference type="Proteomes" id="UP000006054"/>
    </source>
</evidence>
<dbReference type="PATRIC" id="fig|880071.3.peg.2056"/>
<proteinExistence type="predicted"/>
<protein>
    <submittedName>
        <fullName evidence="6">Deoxyinosine 3'endonuclease (Endonuclease V)</fullName>
        <ecNumber evidence="6">3.1.21.-</ecNumber>
    </submittedName>
</protein>
<dbReference type="PANTHER" id="PTHR28511">
    <property type="entry name" value="ENDONUCLEASE V"/>
    <property type="match status" value="1"/>
</dbReference>
<organism evidence="6 7">
    <name type="scientific">Bernardetia litoralis (strain ATCC 23117 / DSM 6794 / NBRC 15988 / NCIMB 1366 / Fx l1 / Sio-4)</name>
    <name type="common">Flexibacter litoralis</name>
    <dbReference type="NCBI Taxonomy" id="880071"/>
    <lineage>
        <taxon>Bacteria</taxon>
        <taxon>Pseudomonadati</taxon>
        <taxon>Bacteroidota</taxon>
        <taxon>Cytophagia</taxon>
        <taxon>Cytophagales</taxon>
        <taxon>Bernardetiaceae</taxon>
        <taxon>Bernardetia</taxon>
    </lineage>
</organism>
<dbReference type="InterPro" id="IPR007581">
    <property type="entry name" value="Endonuclease-V"/>
</dbReference>
<keyword evidence="3" id="KW-0540">Nuclease</keyword>
<dbReference type="HOGENOM" id="CLU_047631_1_1_10"/>
<dbReference type="EMBL" id="CP003345">
    <property type="protein sequence ID" value="AFM04451.1"/>
    <property type="molecule type" value="Genomic_DNA"/>
</dbReference>
<dbReference type="KEGG" id="fli:Fleli_2068"/>
<dbReference type="RefSeq" id="WP_014797898.1">
    <property type="nucleotide sequence ID" value="NC_018018.1"/>
</dbReference>
<name>I4AKG6_BERLS</name>
<dbReference type="EC" id="3.1.21.-" evidence="6"/>
<evidence type="ECO:0000256" key="3">
    <source>
        <dbReference type="ARBA" id="ARBA00022722"/>
    </source>
</evidence>
<dbReference type="eggNOG" id="COG1515">
    <property type="taxonomic scope" value="Bacteria"/>
</dbReference>
<dbReference type="Pfam" id="PF04493">
    <property type="entry name" value="Endonuclease_5"/>
    <property type="match status" value="1"/>
</dbReference>
<dbReference type="PANTHER" id="PTHR28511:SF1">
    <property type="entry name" value="ENDONUCLEASE V"/>
    <property type="match status" value="1"/>
</dbReference>
<evidence type="ECO:0000256" key="1">
    <source>
        <dbReference type="ARBA" id="ARBA00004496"/>
    </source>
</evidence>
<comment type="subcellular location">
    <subcellularLocation>
        <location evidence="1">Cytoplasm</location>
    </subcellularLocation>
</comment>
<accession>I4AKG6</accession>
<dbReference type="GO" id="GO:0006281">
    <property type="term" value="P:DNA repair"/>
    <property type="evidence" value="ECO:0007669"/>
    <property type="project" value="InterPro"/>
</dbReference>
<keyword evidence="7" id="KW-1185">Reference proteome</keyword>
<evidence type="ECO:0000256" key="2">
    <source>
        <dbReference type="ARBA" id="ARBA00022490"/>
    </source>
</evidence>
<dbReference type="CDD" id="cd06559">
    <property type="entry name" value="Endonuclease_V"/>
    <property type="match status" value="1"/>
</dbReference>
<dbReference type="AlphaFoldDB" id="I4AKG6"/>
<keyword evidence="5 6" id="KW-0378">Hydrolase</keyword>
<sequence>MEDLIKKLTDFQNQLAPSIWIPIDAEPIYPEAILGAIDVQYEGENGFAAIVIFDRKGKILHTFTRKYKATIPYIPSFFAFREGDIIIKLVRDAEKELHLNIDILLIDGHGIAHPRKFGLASYVGLALEKMSIGVAKNTLLKYNGILSKGKDSSLDIYLDQATKNELVGYVYRSREDVKPIFVSAGHKLSSKQALEITKEHTGEYRQLDVLREADRLAREAAKGDIN</sequence>
<dbReference type="OrthoDB" id="9790916at2"/>
<dbReference type="GO" id="GO:0003727">
    <property type="term" value="F:single-stranded RNA binding"/>
    <property type="evidence" value="ECO:0007669"/>
    <property type="project" value="TreeGrafter"/>
</dbReference>
<keyword evidence="2" id="KW-0963">Cytoplasm</keyword>
<dbReference type="GO" id="GO:0005737">
    <property type="term" value="C:cytoplasm"/>
    <property type="evidence" value="ECO:0007669"/>
    <property type="project" value="UniProtKB-SubCell"/>
</dbReference>
<evidence type="ECO:0000313" key="6">
    <source>
        <dbReference type="EMBL" id="AFM04451.1"/>
    </source>
</evidence>
<keyword evidence="4 6" id="KW-0255">Endonuclease</keyword>
<dbReference type="Proteomes" id="UP000006054">
    <property type="component" value="Chromosome"/>
</dbReference>
<evidence type="ECO:0000256" key="4">
    <source>
        <dbReference type="ARBA" id="ARBA00022759"/>
    </source>
</evidence>
<reference evidence="7" key="1">
    <citation type="submission" date="2012-06" db="EMBL/GenBank/DDBJ databases">
        <title>The complete genome of Flexibacter litoralis DSM 6794.</title>
        <authorList>
            <person name="Lucas S."/>
            <person name="Copeland A."/>
            <person name="Lapidus A."/>
            <person name="Glavina del Rio T."/>
            <person name="Dalin E."/>
            <person name="Tice H."/>
            <person name="Bruce D."/>
            <person name="Goodwin L."/>
            <person name="Pitluck S."/>
            <person name="Peters L."/>
            <person name="Ovchinnikova G."/>
            <person name="Lu M."/>
            <person name="Kyrpides N."/>
            <person name="Mavromatis K."/>
            <person name="Ivanova N."/>
            <person name="Brettin T."/>
            <person name="Detter J.C."/>
            <person name="Han C."/>
            <person name="Larimer F."/>
            <person name="Land M."/>
            <person name="Hauser L."/>
            <person name="Markowitz V."/>
            <person name="Cheng J.-F."/>
            <person name="Hugenholtz P."/>
            <person name="Woyke T."/>
            <person name="Wu D."/>
            <person name="Spring S."/>
            <person name="Lang E."/>
            <person name="Kopitz M."/>
            <person name="Brambilla E."/>
            <person name="Klenk H.-P."/>
            <person name="Eisen J.A."/>
        </authorList>
    </citation>
    <scope>NUCLEOTIDE SEQUENCE [LARGE SCALE GENOMIC DNA]</scope>
    <source>
        <strain evidence="7">ATCC 23117 / DSM 6794 / NBRC 15988 / NCIMB 1366 / Sio-4</strain>
    </source>
</reference>
<dbReference type="STRING" id="880071.Fleli_2068"/>
<dbReference type="GO" id="GO:0016891">
    <property type="term" value="F:RNA endonuclease activity producing 5'-phosphomonoesters, hydrolytic mechanism"/>
    <property type="evidence" value="ECO:0007669"/>
    <property type="project" value="TreeGrafter"/>
</dbReference>
<gene>
    <name evidence="6" type="ordered locus">Fleli_2068</name>
</gene>
<evidence type="ECO:0000256" key="5">
    <source>
        <dbReference type="ARBA" id="ARBA00022801"/>
    </source>
</evidence>